<feature type="compositionally biased region" description="Low complexity" evidence="1">
    <location>
        <begin position="453"/>
        <end position="465"/>
    </location>
</feature>
<protein>
    <submittedName>
        <fullName evidence="2">Phage portal protein</fullName>
    </submittedName>
</protein>
<dbReference type="Proteomes" id="UP000255234">
    <property type="component" value="Unassembled WGS sequence"/>
</dbReference>
<feature type="compositionally biased region" description="Polar residues" evidence="1">
    <location>
        <begin position="472"/>
        <end position="492"/>
    </location>
</feature>
<reference evidence="2 3" key="1">
    <citation type="submission" date="2018-06" db="EMBL/GenBank/DDBJ databases">
        <authorList>
            <consortium name="Pathogen Informatics"/>
            <person name="Doyle S."/>
        </authorList>
    </citation>
    <scope>NUCLEOTIDE SEQUENCE [LARGE SCALE GENOMIC DNA]</scope>
    <source>
        <strain evidence="2 3">NCTC10571</strain>
    </source>
</reference>
<name>A0A378NSB7_9FIRM</name>
<dbReference type="AlphaFoldDB" id="A0A378NSB7"/>
<evidence type="ECO:0000313" key="3">
    <source>
        <dbReference type="Proteomes" id="UP000255234"/>
    </source>
</evidence>
<evidence type="ECO:0000313" key="2">
    <source>
        <dbReference type="EMBL" id="STY71282.1"/>
    </source>
</evidence>
<feature type="region of interest" description="Disordered" evidence="1">
    <location>
        <begin position="453"/>
        <end position="492"/>
    </location>
</feature>
<sequence>MDLTKLMFWKKKKNIVEAPATSNKTKTSSGQQITNANLKNFVVKAVGFSGGDSSGDFASPEYDLSEIKSAIESDSYLNIALRKYSQLIFKAGYNIVSENDSAAEYIESRLRMMSFTTNIPIDVLLQQIATDLVYYSNAFLVKSRVDTNQLGGIQAQGILDKKPVGGYFRLDPSTVQIKVDANGTVQQYQQESGSDTTTFKSTDVIHFYKNKSGGSIFGTPDVIAALEDIKLLRKIEGNVLDLIYRFAIPIYQMKIGIPETGMMATDKEIDDAKTEIEKMQNDGIIITNERTDFKSIGAEGEAIDVSSYLSYFEKRVFSALNVSEAMMGRGGAKQDADSMEEQVHNTVKFIQRTISIFIENFMFNELLLEGGFNPIYNKQDIVHFQFNEINLETKVKMETHALNQFQGNCISFAEMRQQIGLRSDNVDESLLYANMIQQKNALELIQAKLGQNTTSSVSSNTGTSGPDKEQKVSGTAKNTISPTNQHGTSSVNIKESLSKKTKKNIEKYKKNFASVYKRYHVARNEICEQDNSDITTILALTRDSISKDLANRIQAEASNGMLKALKDSNSNIFLNKKIIISELTNKMNKTLNNIFKDIHKKIKNEAKSNEEKIAIFDAIEYRIRFLSESIVLKSYWYAYVKACHQLHIAKVYIKFNSEKDSKNHKTIIDTNKFTLDDIPPYNAYCSCKIFQERRDSK</sequence>
<proteinExistence type="predicted"/>
<dbReference type="RefSeq" id="WP_115151641.1">
    <property type="nucleotide sequence ID" value="NZ_UGPP01000001.1"/>
</dbReference>
<gene>
    <name evidence="2" type="ORF">NCTC10571_01438</name>
</gene>
<accession>A0A378NSB7</accession>
<dbReference type="InterPro" id="IPR006944">
    <property type="entry name" value="Phage/GTA_portal"/>
</dbReference>
<evidence type="ECO:0000256" key="1">
    <source>
        <dbReference type="SAM" id="MobiDB-lite"/>
    </source>
</evidence>
<dbReference type="EMBL" id="UGPP01000001">
    <property type="protein sequence ID" value="STY71282.1"/>
    <property type="molecule type" value="Genomic_DNA"/>
</dbReference>
<organism evidence="2 3">
    <name type="scientific">Megamonas hypermegale</name>
    <dbReference type="NCBI Taxonomy" id="158847"/>
    <lineage>
        <taxon>Bacteria</taxon>
        <taxon>Bacillati</taxon>
        <taxon>Bacillota</taxon>
        <taxon>Negativicutes</taxon>
        <taxon>Selenomonadales</taxon>
        <taxon>Selenomonadaceae</taxon>
        <taxon>Megamonas</taxon>
    </lineage>
</organism>
<dbReference type="Pfam" id="PF04860">
    <property type="entry name" value="Phage_portal"/>
    <property type="match status" value="1"/>
</dbReference>